<dbReference type="PANTHER" id="PTHR33406">
    <property type="entry name" value="MEMBRANE PROTEIN MJ1562-RELATED"/>
    <property type="match status" value="1"/>
</dbReference>
<evidence type="ECO:0000256" key="8">
    <source>
        <dbReference type="SAM" id="Phobius"/>
    </source>
</evidence>
<feature type="transmembrane region" description="Helical" evidence="8">
    <location>
        <begin position="630"/>
        <end position="651"/>
    </location>
</feature>
<evidence type="ECO:0000256" key="6">
    <source>
        <dbReference type="ARBA" id="ARBA00023136"/>
    </source>
</evidence>
<dbReference type="InterPro" id="IPR000731">
    <property type="entry name" value="SSD"/>
</dbReference>
<evidence type="ECO:0000259" key="9">
    <source>
        <dbReference type="PROSITE" id="PS50156"/>
    </source>
</evidence>
<reference evidence="10 11" key="1">
    <citation type="submission" date="2018-10" db="EMBL/GenBank/DDBJ databases">
        <title>Isolation from soil.</title>
        <authorList>
            <person name="Hu J."/>
        </authorList>
    </citation>
    <scope>NUCLEOTIDE SEQUENCE [LARGE SCALE GENOMIC DNA]</scope>
    <source>
        <strain evidence="10 11">NEAU-Ht49</strain>
    </source>
</reference>
<sequence>MFARLGRVVVKHPVWTILAWLVVAGALIALAPSLKTKSDQQDFLPTKYESIQAAKLAEKAFANKDDQKTTPAMIVFKRSDGGKLQPADTAKIKQVAQDVQAKHIPGVTAAQAMPASANGKIQVIAVPLRNDFDQKIRKQGMEAVKQIRTETTAQLRGSPLSYGVAGDLASQVDNEKSDSSTMAMIGIATIALIVILLGIIFRAPLAALLPIIMIGLVSAVSNAVTAIVGNAFNLNFDKGFNEIIVVVLYGIGTDYILFLLFRYRERLRLGEDKKTAMITAVERVGEAIASAAGAVIVAFLVLLLASFKAFGGLGPQLAIAVAVMFVTSMTLVPAVISLIGTAVFWPSKSWKKQARTGLWAKLGNGVGRRPVVALVASGIVLIALAVSALGFKADYDFEGSSPQNTESAKAMKDLRSGLPAGILNPTEVYVQSSSPLDKPALTAYQAKLKTMPGVGEVRPPQLNGDQTVAKYDVLLTKNPSSNEAISLVKGPFRNAAHEAAPSGTKVLVGGTTAVFADINKINNRDLSVILPVAVALIGIILMLLLRSLVAPIYLVGAVLLGYAATLGASVLLFQNIENKPGLMFQLPIILYLFVLAIGTDYNILMIARLREEAREGHDPRRGAALGIQHAGPTVAAAGVILAGTFGVLVLSPQSMTAQIGFGVAIGILLSAFVMSAFFVPALTALLGHKAWWPGRTDAKRAVPPPPQDPYADAPYAPTGSRY</sequence>
<feature type="transmembrane region" description="Helical" evidence="8">
    <location>
        <begin position="552"/>
        <end position="576"/>
    </location>
</feature>
<evidence type="ECO:0000256" key="4">
    <source>
        <dbReference type="ARBA" id="ARBA00022692"/>
    </source>
</evidence>
<dbReference type="RefSeq" id="WP_122194606.1">
    <property type="nucleotide sequence ID" value="NZ_JBHSKC010000006.1"/>
</dbReference>
<comment type="caution">
    <text evidence="10">The sequence shown here is derived from an EMBL/GenBank/DDBJ whole genome shotgun (WGS) entry which is preliminary data.</text>
</comment>
<dbReference type="OrthoDB" id="2365435at2"/>
<dbReference type="Proteomes" id="UP000282674">
    <property type="component" value="Unassembled WGS sequence"/>
</dbReference>
<proteinExistence type="inferred from homology"/>
<dbReference type="EMBL" id="RFFG01000018">
    <property type="protein sequence ID" value="RMI44544.1"/>
    <property type="molecule type" value="Genomic_DNA"/>
</dbReference>
<dbReference type="Pfam" id="PF03176">
    <property type="entry name" value="MMPL"/>
    <property type="match status" value="2"/>
</dbReference>
<keyword evidence="11" id="KW-1185">Reference proteome</keyword>
<dbReference type="GO" id="GO:0005886">
    <property type="term" value="C:plasma membrane"/>
    <property type="evidence" value="ECO:0007669"/>
    <property type="project" value="UniProtKB-SubCell"/>
</dbReference>
<keyword evidence="6 8" id="KW-0472">Membrane</keyword>
<feature type="transmembrane region" description="Helical" evidence="8">
    <location>
        <begin position="526"/>
        <end position="545"/>
    </location>
</feature>
<feature type="region of interest" description="Disordered" evidence="7">
    <location>
        <begin position="698"/>
        <end position="722"/>
    </location>
</feature>
<feature type="domain" description="SSD" evidence="9">
    <location>
        <begin position="207"/>
        <end position="338"/>
    </location>
</feature>
<dbReference type="Gene3D" id="1.20.1640.10">
    <property type="entry name" value="Multidrug efflux transporter AcrB transmembrane domain"/>
    <property type="match status" value="2"/>
</dbReference>
<feature type="transmembrane region" description="Helical" evidence="8">
    <location>
        <begin position="182"/>
        <end position="201"/>
    </location>
</feature>
<feature type="transmembrane region" description="Helical" evidence="8">
    <location>
        <begin position="371"/>
        <end position="391"/>
    </location>
</feature>
<feature type="transmembrane region" description="Helical" evidence="8">
    <location>
        <begin position="317"/>
        <end position="345"/>
    </location>
</feature>
<feature type="transmembrane region" description="Helical" evidence="8">
    <location>
        <begin position="663"/>
        <end position="686"/>
    </location>
</feature>
<feature type="compositionally biased region" description="Low complexity" evidence="7">
    <location>
        <begin position="709"/>
        <end position="722"/>
    </location>
</feature>
<evidence type="ECO:0000256" key="7">
    <source>
        <dbReference type="SAM" id="MobiDB-lite"/>
    </source>
</evidence>
<evidence type="ECO:0000256" key="5">
    <source>
        <dbReference type="ARBA" id="ARBA00022989"/>
    </source>
</evidence>
<dbReference type="InterPro" id="IPR004869">
    <property type="entry name" value="MMPL_dom"/>
</dbReference>
<feature type="transmembrane region" description="Helical" evidence="8">
    <location>
        <begin position="12"/>
        <end position="31"/>
    </location>
</feature>
<evidence type="ECO:0000256" key="3">
    <source>
        <dbReference type="ARBA" id="ARBA00022475"/>
    </source>
</evidence>
<accession>A0A3M2M432</accession>
<comment type="subcellular location">
    <subcellularLocation>
        <location evidence="1">Cell membrane</location>
        <topology evidence="1">Multi-pass membrane protein</topology>
    </subcellularLocation>
</comment>
<dbReference type="SUPFAM" id="SSF82866">
    <property type="entry name" value="Multidrug efflux transporter AcrB transmembrane domain"/>
    <property type="match status" value="2"/>
</dbReference>
<evidence type="ECO:0000256" key="1">
    <source>
        <dbReference type="ARBA" id="ARBA00004651"/>
    </source>
</evidence>
<keyword evidence="5 8" id="KW-1133">Transmembrane helix</keyword>
<dbReference type="PANTHER" id="PTHR33406:SF6">
    <property type="entry name" value="MEMBRANE PROTEIN YDGH-RELATED"/>
    <property type="match status" value="1"/>
</dbReference>
<evidence type="ECO:0000313" key="11">
    <source>
        <dbReference type="Proteomes" id="UP000282674"/>
    </source>
</evidence>
<evidence type="ECO:0000256" key="2">
    <source>
        <dbReference type="ARBA" id="ARBA00010157"/>
    </source>
</evidence>
<protein>
    <submittedName>
        <fullName evidence="10">MMPL family transporter</fullName>
    </submittedName>
</protein>
<keyword evidence="3" id="KW-1003">Cell membrane</keyword>
<gene>
    <name evidence="10" type="ORF">EBO15_13005</name>
</gene>
<dbReference type="PROSITE" id="PS50156">
    <property type="entry name" value="SSD"/>
    <property type="match status" value="2"/>
</dbReference>
<dbReference type="InterPro" id="IPR050545">
    <property type="entry name" value="Mycobact_MmpL"/>
</dbReference>
<feature type="transmembrane region" description="Helical" evidence="8">
    <location>
        <begin position="243"/>
        <end position="263"/>
    </location>
</feature>
<feature type="transmembrane region" description="Helical" evidence="8">
    <location>
        <begin position="208"/>
        <end position="231"/>
    </location>
</feature>
<feature type="domain" description="SSD" evidence="9">
    <location>
        <begin position="554"/>
        <end position="684"/>
    </location>
</feature>
<comment type="similarity">
    <text evidence="2">Belongs to the resistance-nodulation-cell division (RND) (TC 2.A.6) family. MmpL subfamily.</text>
</comment>
<feature type="transmembrane region" description="Helical" evidence="8">
    <location>
        <begin position="588"/>
        <end position="609"/>
    </location>
</feature>
<feature type="transmembrane region" description="Helical" evidence="8">
    <location>
        <begin position="284"/>
        <end position="305"/>
    </location>
</feature>
<organism evidence="10 11">
    <name type="scientific">Actinomadura harenae</name>
    <dbReference type="NCBI Taxonomy" id="2483351"/>
    <lineage>
        <taxon>Bacteria</taxon>
        <taxon>Bacillati</taxon>
        <taxon>Actinomycetota</taxon>
        <taxon>Actinomycetes</taxon>
        <taxon>Streptosporangiales</taxon>
        <taxon>Thermomonosporaceae</taxon>
        <taxon>Actinomadura</taxon>
    </lineage>
</organism>
<keyword evidence="4 8" id="KW-0812">Transmembrane</keyword>
<evidence type="ECO:0000313" key="10">
    <source>
        <dbReference type="EMBL" id="RMI44544.1"/>
    </source>
</evidence>
<dbReference type="AlphaFoldDB" id="A0A3M2M432"/>
<name>A0A3M2M432_9ACTN</name>